<proteinExistence type="predicted"/>
<evidence type="ECO:0000313" key="2">
    <source>
        <dbReference type="Proteomes" id="UP000299102"/>
    </source>
</evidence>
<sequence length="243" mass="27090">MALVRGVVLNVSLILEATNTAILNSIPDNIETIDEIDHAIKVLTDHITIVVENSSRKVSAANSRQKLNEDVCVLLRVKNAALRCASAYPICINRKLAKALKTDHYLPTPAFKKPDDSFALDDREKAECLADSVEQQCSNNTIHDTAPSHRIDEEPRPLIVANKFIKDASKRFFDIAQSHPNPLIASAATYEPPLSYHFLEGHGIFSQIRWTPSLQRLKGSPKPEICYKNSRYPPPNITTLRAT</sequence>
<gene>
    <name evidence="1" type="ORF">EVAR_71160_1</name>
</gene>
<dbReference type="EMBL" id="BGZK01004360">
    <property type="protein sequence ID" value="GBP08527.1"/>
    <property type="molecule type" value="Genomic_DNA"/>
</dbReference>
<dbReference type="OrthoDB" id="6932549at2759"/>
<dbReference type="Proteomes" id="UP000299102">
    <property type="component" value="Unassembled WGS sequence"/>
</dbReference>
<comment type="caution">
    <text evidence="1">The sequence shown here is derived from an EMBL/GenBank/DDBJ whole genome shotgun (WGS) entry which is preliminary data.</text>
</comment>
<dbReference type="AlphaFoldDB" id="A0A4C1T4Z2"/>
<accession>A0A4C1T4Z2</accession>
<organism evidence="1 2">
    <name type="scientific">Eumeta variegata</name>
    <name type="common">Bagworm moth</name>
    <name type="synonym">Eumeta japonica</name>
    <dbReference type="NCBI Taxonomy" id="151549"/>
    <lineage>
        <taxon>Eukaryota</taxon>
        <taxon>Metazoa</taxon>
        <taxon>Ecdysozoa</taxon>
        <taxon>Arthropoda</taxon>
        <taxon>Hexapoda</taxon>
        <taxon>Insecta</taxon>
        <taxon>Pterygota</taxon>
        <taxon>Neoptera</taxon>
        <taxon>Endopterygota</taxon>
        <taxon>Lepidoptera</taxon>
        <taxon>Glossata</taxon>
        <taxon>Ditrysia</taxon>
        <taxon>Tineoidea</taxon>
        <taxon>Psychidae</taxon>
        <taxon>Oiketicinae</taxon>
        <taxon>Eumeta</taxon>
    </lineage>
</organism>
<protein>
    <submittedName>
        <fullName evidence="1">Uncharacterized protein</fullName>
    </submittedName>
</protein>
<evidence type="ECO:0000313" key="1">
    <source>
        <dbReference type="EMBL" id="GBP08527.1"/>
    </source>
</evidence>
<keyword evidence="2" id="KW-1185">Reference proteome</keyword>
<reference evidence="1 2" key="1">
    <citation type="journal article" date="2019" name="Commun. Biol.">
        <title>The bagworm genome reveals a unique fibroin gene that provides high tensile strength.</title>
        <authorList>
            <person name="Kono N."/>
            <person name="Nakamura H."/>
            <person name="Ohtoshi R."/>
            <person name="Tomita M."/>
            <person name="Numata K."/>
            <person name="Arakawa K."/>
        </authorList>
    </citation>
    <scope>NUCLEOTIDE SEQUENCE [LARGE SCALE GENOMIC DNA]</scope>
</reference>
<name>A0A4C1T4Z2_EUMVA</name>